<dbReference type="PANTHER" id="PTHR10972">
    <property type="entry name" value="OXYSTEROL-BINDING PROTEIN-RELATED"/>
    <property type="match status" value="1"/>
</dbReference>
<proteinExistence type="inferred from homology"/>
<comment type="similarity">
    <text evidence="1">Belongs to the OSBP family.</text>
</comment>
<dbReference type="GO" id="GO:0005829">
    <property type="term" value="C:cytosol"/>
    <property type="evidence" value="ECO:0007669"/>
    <property type="project" value="TreeGrafter"/>
</dbReference>
<keyword evidence="3" id="KW-1185">Reference proteome</keyword>
<protein>
    <submittedName>
        <fullName evidence="2">Uncharacterized protein</fullName>
    </submittedName>
</protein>
<dbReference type="OrthoDB" id="48057at2759"/>
<evidence type="ECO:0000313" key="3">
    <source>
        <dbReference type="Proteomes" id="UP000278143"/>
    </source>
</evidence>
<dbReference type="InterPro" id="IPR037239">
    <property type="entry name" value="OSBP_sf"/>
</dbReference>
<evidence type="ECO:0000256" key="1">
    <source>
        <dbReference type="ARBA" id="ARBA00008842"/>
    </source>
</evidence>
<dbReference type="GO" id="GO:0016020">
    <property type="term" value="C:membrane"/>
    <property type="evidence" value="ECO:0007669"/>
    <property type="project" value="TreeGrafter"/>
</dbReference>
<reference evidence="3" key="1">
    <citation type="journal article" date="2018" name="Nat. Microbiol.">
        <title>Leveraging single-cell genomics to expand the fungal tree of life.</title>
        <authorList>
            <person name="Ahrendt S.R."/>
            <person name="Quandt C.A."/>
            <person name="Ciobanu D."/>
            <person name="Clum A."/>
            <person name="Salamov A."/>
            <person name="Andreopoulos B."/>
            <person name="Cheng J.F."/>
            <person name="Woyke T."/>
            <person name="Pelin A."/>
            <person name="Henrissat B."/>
            <person name="Reynolds N.K."/>
            <person name="Benny G.L."/>
            <person name="Smith M.E."/>
            <person name="James T.Y."/>
            <person name="Grigoriev I.V."/>
        </authorList>
    </citation>
    <scope>NUCLEOTIDE SEQUENCE [LARGE SCALE GENOMIC DNA]</scope>
    <source>
        <strain evidence="3">Benny S71-1</strain>
    </source>
</reference>
<dbReference type="Pfam" id="PF01237">
    <property type="entry name" value="Oxysterol_BP"/>
    <property type="match status" value="1"/>
</dbReference>
<dbReference type="PANTHER" id="PTHR10972:SF212">
    <property type="entry name" value="OXYSTEROL-BINDING PROTEIN-LIKE PROTEIN 1"/>
    <property type="match status" value="1"/>
</dbReference>
<dbReference type="InterPro" id="IPR000648">
    <property type="entry name" value="Oxysterol-bd"/>
</dbReference>
<evidence type="ECO:0000313" key="2">
    <source>
        <dbReference type="EMBL" id="RKP25243.1"/>
    </source>
</evidence>
<sequence length="245" mass="27285">MTTDKVSPSATRATIDTMDSGVSGIEYHPAKNTATSSLHRASTEEDVVVAETARTTEGSQRHLARAATAPMTDAAIAADEPAPEGEQNRFKMVWNILKKLVGVRDIVSMRISVPAQLLEPMSNLEYWNYMDRPDYFCTMADPDDPLDRMINVVRWWYTKDLKHIHGRLVKPYNSTLGEQFICRWRVPKAAAPGDAAVDAAQLDTFTGSDSDVYTVASMLARQQSYTTETITIIIIAHVHVDRSRP</sequence>
<accession>A0A4P9YYK7</accession>
<dbReference type="SUPFAM" id="SSF144000">
    <property type="entry name" value="Oxysterol-binding protein-like"/>
    <property type="match status" value="1"/>
</dbReference>
<organism evidence="2 3">
    <name type="scientific">Syncephalis pseudoplumigaleata</name>
    <dbReference type="NCBI Taxonomy" id="1712513"/>
    <lineage>
        <taxon>Eukaryota</taxon>
        <taxon>Fungi</taxon>
        <taxon>Fungi incertae sedis</taxon>
        <taxon>Zoopagomycota</taxon>
        <taxon>Zoopagomycotina</taxon>
        <taxon>Zoopagomycetes</taxon>
        <taxon>Zoopagales</taxon>
        <taxon>Piptocephalidaceae</taxon>
        <taxon>Syncephalis</taxon>
    </lineage>
</organism>
<dbReference type="EMBL" id="KZ989827">
    <property type="protein sequence ID" value="RKP25243.1"/>
    <property type="molecule type" value="Genomic_DNA"/>
</dbReference>
<dbReference type="GO" id="GO:0032934">
    <property type="term" value="F:sterol binding"/>
    <property type="evidence" value="ECO:0007669"/>
    <property type="project" value="TreeGrafter"/>
</dbReference>
<name>A0A4P9YYK7_9FUNG</name>
<dbReference type="AlphaFoldDB" id="A0A4P9YYK7"/>
<gene>
    <name evidence="2" type="ORF">SYNPS1DRAFT_29019</name>
</gene>
<dbReference type="Proteomes" id="UP000278143">
    <property type="component" value="Unassembled WGS sequence"/>
</dbReference>